<keyword evidence="2" id="KW-0238">DNA-binding</keyword>
<feature type="domain" description="Ribbon-helix-helix" evidence="1">
    <location>
        <begin position="20"/>
        <end position="80"/>
    </location>
</feature>
<dbReference type="Proteomes" id="UP000199064">
    <property type="component" value="Unassembled WGS sequence"/>
</dbReference>
<protein>
    <submittedName>
        <fullName evidence="2">Predicted DNA-binding protein, contains Ribbon-helix-helix (RHH) domain</fullName>
    </submittedName>
</protein>
<dbReference type="GO" id="GO:0003677">
    <property type="term" value="F:DNA binding"/>
    <property type="evidence" value="ECO:0007669"/>
    <property type="project" value="UniProtKB-KW"/>
</dbReference>
<dbReference type="InterPro" id="IPR038268">
    <property type="entry name" value="RHH_sf"/>
</dbReference>
<gene>
    <name evidence="2" type="ORF">SAMN05216452_3031</name>
</gene>
<sequence>MTKPAEIPRDEDWAFQPRFRVLRVGTARRGIRLEEIFWTVLQQIADARDCSVGDVIEACENRLEKGANLSSALRVEAVGYLQGALETARRKIGRQAVRNHVMASPSPCFALTGDKQLMAYNPAFIGFVQSRLSSLATDTTGRGVRLSLDIQFSELIEKLKIEGSGPATVGFVIGVDRQLIRGRLNAILAPLTEQEAIIGFILPN</sequence>
<organism evidence="2 3">
    <name type="scientific">Nitratireductor aquibiodomus</name>
    <dbReference type="NCBI Taxonomy" id="204799"/>
    <lineage>
        <taxon>Bacteria</taxon>
        <taxon>Pseudomonadati</taxon>
        <taxon>Pseudomonadota</taxon>
        <taxon>Alphaproteobacteria</taxon>
        <taxon>Hyphomicrobiales</taxon>
        <taxon>Phyllobacteriaceae</taxon>
        <taxon>Nitratireductor</taxon>
    </lineage>
</organism>
<dbReference type="InterPro" id="IPR027373">
    <property type="entry name" value="RHH_dom"/>
</dbReference>
<name>A0A1H4LWK5_9HYPH</name>
<reference evidence="3" key="1">
    <citation type="submission" date="2016-10" db="EMBL/GenBank/DDBJ databases">
        <authorList>
            <person name="Varghese N."/>
            <person name="Submissions S."/>
        </authorList>
    </citation>
    <scope>NUCLEOTIDE SEQUENCE [LARGE SCALE GENOMIC DNA]</scope>
    <source>
        <strain evidence="3">ES.061</strain>
    </source>
</reference>
<proteinExistence type="predicted"/>
<evidence type="ECO:0000259" key="1">
    <source>
        <dbReference type="Pfam" id="PF13467"/>
    </source>
</evidence>
<evidence type="ECO:0000313" key="2">
    <source>
        <dbReference type="EMBL" id="SEB75063.1"/>
    </source>
</evidence>
<dbReference type="EMBL" id="FNSL01000001">
    <property type="protein sequence ID" value="SEB75063.1"/>
    <property type="molecule type" value="Genomic_DNA"/>
</dbReference>
<accession>A0A1H4LWK5</accession>
<evidence type="ECO:0000313" key="3">
    <source>
        <dbReference type="Proteomes" id="UP000199064"/>
    </source>
</evidence>
<dbReference type="Pfam" id="PF13467">
    <property type="entry name" value="RHH_4"/>
    <property type="match status" value="1"/>
</dbReference>
<dbReference type="RefSeq" id="WP_007009472.1">
    <property type="nucleotide sequence ID" value="NZ_FNSL01000001.1"/>
</dbReference>
<dbReference type="Gene3D" id="1.10.3990.20">
    <property type="entry name" value="protein bp1543"/>
    <property type="match status" value="1"/>
</dbReference>
<dbReference type="AlphaFoldDB" id="A0A1H4LWK5"/>
<keyword evidence="3" id="KW-1185">Reference proteome</keyword>